<feature type="compositionally biased region" description="Basic and acidic residues" evidence="4">
    <location>
        <begin position="20"/>
        <end position="33"/>
    </location>
</feature>
<proteinExistence type="inferred from homology"/>
<gene>
    <name evidence="5" type="ORF">INT43_006346</name>
</gene>
<dbReference type="OrthoDB" id="424969at2759"/>
<protein>
    <recommendedName>
        <fullName evidence="2">Mitochondrial fission process protein 1</fullName>
    </recommendedName>
    <alternativeName>
        <fullName evidence="3">Mitochondrial 18 kDa protein</fullName>
    </alternativeName>
</protein>
<dbReference type="PANTHER" id="PTHR11001">
    <property type="entry name" value="MITOCHONDRIAL FISSION PROCESS PROTEIN 1"/>
    <property type="match status" value="1"/>
</dbReference>
<organism evidence="5 6">
    <name type="scientific">Mortierella isabellina</name>
    <name type="common">Filamentous fungus</name>
    <name type="synonym">Umbelopsis isabellina</name>
    <dbReference type="NCBI Taxonomy" id="91625"/>
    <lineage>
        <taxon>Eukaryota</taxon>
        <taxon>Fungi</taxon>
        <taxon>Fungi incertae sedis</taxon>
        <taxon>Mucoromycota</taxon>
        <taxon>Mucoromycotina</taxon>
        <taxon>Umbelopsidomycetes</taxon>
        <taxon>Umbelopsidales</taxon>
        <taxon>Umbelopsidaceae</taxon>
        <taxon>Umbelopsis</taxon>
    </lineage>
</organism>
<feature type="region of interest" description="Disordered" evidence="4">
    <location>
        <begin position="1"/>
        <end position="33"/>
    </location>
</feature>
<dbReference type="AlphaFoldDB" id="A0A8H7Q041"/>
<dbReference type="GO" id="GO:0000266">
    <property type="term" value="P:mitochondrial fission"/>
    <property type="evidence" value="ECO:0007669"/>
    <property type="project" value="TreeGrafter"/>
</dbReference>
<evidence type="ECO:0000313" key="6">
    <source>
        <dbReference type="Proteomes" id="UP000654370"/>
    </source>
</evidence>
<dbReference type="Proteomes" id="UP000654370">
    <property type="component" value="Unassembled WGS sequence"/>
</dbReference>
<evidence type="ECO:0000256" key="4">
    <source>
        <dbReference type="SAM" id="MobiDB-lite"/>
    </source>
</evidence>
<dbReference type="Pfam" id="PF10558">
    <property type="entry name" value="MTP18"/>
    <property type="match status" value="2"/>
</dbReference>
<comment type="caution">
    <text evidence="5">The sequence shown here is derived from an EMBL/GenBank/DDBJ whole genome shotgun (WGS) entry which is preliminary data.</text>
</comment>
<sequence length="217" mass="24005">MSATGEPSNSSTSVVQTPKPEQRRKSLTEKVEDGQIDSVDTEARWLGYGARLRTAIRASTRYLAYSSDVGEAFRPIVPPVLVRAAYGISWAYVGLDVGYEGYKSHKAGNDNAVTGLAAFKRGVFQTFASMLLPMATIHTVVKYSAKNVFNQMKNTKIKTWGPTVTGLAVLPLLPFMYDELVEHIVDRAFEPLEKKLLTEKEIKSVPPVVHNIIKESE</sequence>
<dbReference type="PANTHER" id="PTHR11001:SF2">
    <property type="entry name" value="MITOCHONDRIAL FISSION PROCESS PROTEIN 1"/>
    <property type="match status" value="1"/>
</dbReference>
<feature type="compositionally biased region" description="Polar residues" evidence="4">
    <location>
        <begin position="1"/>
        <end position="16"/>
    </location>
</feature>
<name>A0A8H7Q041_MORIS</name>
<evidence type="ECO:0000256" key="3">
    <source>
        <dbReference type="ARBA" id="ARBA00029631"/>
    </source>
</evidence>
<dbReference type="EMBL" id="JAEPQZ010000003">
    <property type="protein sequence ID" value="KAG2183341.1"/>
    <property type="molecule type" value="Genomic_DNA"/>
</dbReference>
<evidence type="ECO:0000256" key="2">
    <source>
        <dbReference type="ARBA" id="ARBA00017835"/>
    </source>
</evidence>
<accession>A0A8H7Q041</accession>
<reference evidence="5" key="1">
    <citation type="submission" date="2020-12" db="EMBL/GenBank/DDBJ databases">
        <title>Metabolic potential, ecology and presence of endohyphal bacteria is reflected in genomic diversity of Mucoromycotina.</title>
        <authorList>
            <person name="Muszewska A."/>
            <person name="Okrasinska A."/>
            <person name="Steczkiewicz K."/>
            <person name="Drgas O."/>
            <person name="Orlowska M."/>
            <person name="Perlinska-Lenart U."/>
            <person name="Aleksandrzak-Piekarczyk T."/>
            <person name="Szatraj K."/>
            <person name="Zielenkiewicz U."/>
            <person name="Pilsyk S."/>
            <person name="Malc E."/>
            <person name="Mieczkowski P."/>
            <person name="Kruszewska J.S."/>
            <person name="Biernat P."/>
            <person name="Pawlowska J."/>
        </authorList>
    </citation>
    <scope>NUCLEOTIDE SEQUENCE</scope>
    <source>
        <strain evidence="5">WA0000067209</strain>
    </source>
</reference>
<evidence type="ECO:0000313" key="5">
    <source>
        <dbReference type="EMBL" id="KAG2183341.1"/>
    </source>
</evidence>
<evidence type="ECO:0000256" key="1">
    <source>
        <dbReference type="ARBA" id="ARBA00009224"/>
    </source>
</evidence>
<comment type="similarity">
    <text evidence="1">Belongs to the MTFP1 family.</text>
</comment>
<dbReference type="GO" id="GO:0005739">
    <property type="term" value="C:mitochondrion"/>
    <property type="evidence" value="ECO:0007669"/>
    <property type="project" value="TreeGrafter"/>
</dbReference>
<keyword evidence="6" id="KW-1185">Reference proteome</keyword>
<dbReference type="InterPro" id="IPR019560">
    <property type="entry name" value="Mitochondrial_18_kDa_protein"/>
</dbReference>